<dbReference type="PANTHER" id="PTHR42930">
    <property type="entry name" value="PHOSPHATE-SPECIFIC TRANSPORT SYSTEM ACCESSORY PROTEIN PHOU"/>
    <property type="match status" value="1"/>
</dbReference>
<evidence type="ECO:0000256" key="1">
    <source>
        <dbReference type="ARBA" id="ARBA00004496"/>
    </source>
</evidence>
<accession>C0QFA7</accession>
<dbReference type="PIRSF" id="PIRSF003107">
    <property type="entry name" value="PhoU"/>
    <property type="match status" value="1"/>
</dbReference>
<dbReference type="EMBL" id="CP001087">
    <property type="protein sequence ID" value="ACN13303.1"/>
    <property type="molecule type" value="Genomic_DNA"/>
</dbReference>
<evidence type="ECO:0000313" key="11">
    <source>
        <dbReference type="Proteomes" id="UP000000442"/>
    </source>
</evidence>
<evidence type="ECO:0000256" key="8">
    <source>
        <dbReference type="PIRNR" id="PIRNR003107"/>
    </source>
</evidence>
<comment type="subcellular location">
    <subcellularLocation>
        <location evidence="1 8">Cytoplasm</location>
    </subcellularLocation>
</comment>
<dbReference type="GO" id="GO:0045936">
    <property type="term" value="P:negative regulation of phosphate metabolic process"/>
    <property type="evidence" value="ECO:0007669"/>
    <property type="project" value="InterPro"/>
</dbReference>
<reference evidence="10 11" key="1">
    <citation type="journal article" date="2009" name="Environ. Microbiol.">
        <title>Genome sequence of Desulfobacterium autotrophicum HRM2, a marine sulfate reducer oxidizing organic carbon completely to carbon dioxide.</title>
        <authorList>
            <person name="Strittmatter A.W."/>
            <person name="Liesegang H."/>
            <person name="Rabus R."/>
            <person name="Decker I."/>
            <person name="Amann J."/>
            <person name="Andres S."/>
            <person name="Henne A."/>
            <person name="Fricke W.F."/>
            <person name="Martinez-Arias R."/>
            <person name="Bartels D."/>
            <person name="Goesmann A."/>
            <person name="Krause L."/>
            <person name="Puehler A."/>
            <person name="Klenk H.P."/>
            <person name="Richter M."/>
            <person name="Schuler M."/>
            <person name="Gloeckner F.O."/>
            <person name="Meyerdierks A."/>
            <person name="Gottschalk G."/>
            <person name="Amann R."/>
        </authorList>
    </citation>
    <scope>NUCLEOTIDE SEQUENCE [LARGE SCALE GENOMIC DNA]</scope>
    <source>
        <strain evidence="11">ATCC 43914 / DSM 3382 / HRM2</strain>
    </source>
</reference>
<evidence type="ECO:0000256" key="3">
    <source>
        <dbReference type="ARBA" id="ARBA00011738"/>
    </source>
</evidence>
<proteinExistence type="inferred from homology"/>
<dbReference type="eggNOG" id="COG0704">
    <property type="taxonomic scope" value="Bacteria"/>
</dbReference>
<dbReference type="InterPro" id="IPR038078">
    <property type="entry name" value="PhoU-like_sf"/>
</dbReference>
<dbReference type="FunFam" id="1.20.58.220:FF:000004">
    <property type="entry name" value="Phosphate-specific transport system accessory protein PhoU"/>
    <property type="match status" value="1"/>
</dbReference>
<feature type="domain" description="PhoU" evidence="9">
    <location>
        <begin position="20"/>
        <end position="106"/>
    </location>
</feature>
<organism evidence="10 11">
    <name type="scientific">Desulforapulum autotrophicum (strain ATCC 43914 / DSM 3382 / VKM B-1955 / HRM2)</name>
    <name type="common">Desulfobacterium autotrophicum</name>
    <dbReference type="NCBI Taxonomy" id="177437"/>
    <lineage>
        <taxon>Bacteria</taxon>
        <taxon>Pseudomonadati</taxon>
        <taxon>Thermodesulfobacteriota</taxon>
        <taxon>Desulfobacteria</taxon>
        <taxon>Desulfobacterales</taxon>
        <taxon>Desulfobacteraceae</taxon>
        <taxon>Desulforapulum</taxon>
    </lineage>
</organism>
<gene>
    <name evidence="10" type="primary">phoU1</name>
    <name evidence="10" type="ordered locus">HRM2_01810</name>
</gene>
<evidence type="ECO:0000256" key="2">
    <source>
        <dbReference type="ARBA" id="ARBA00008107"/>
    </source>
</evidence>
<comment type="subunit">
    <text evidence="3 8">Homodimer.</text>
</comment>
<dbReference type="Proteomes" id="UP000000442">
    <property type="component" value="Chromosome"/>
</dbReference>
<comment type="similarity">
    <text evidence="2 8">Belongs to the PhoU family.</text>
</comment>
<dbReference type="InterPro" id="IPR026022">
    <property type="entry name" value="PhoU_dom"/>
</dbReference>
<keyword evidence="11" id="KW-1185">Reference proteome</keyword>
<dbReference type="SUPFAM" id="SSF109755">
    <property type="entry name" value="PhoU-like"/>
    <property type="match status" value="1"/>
</dbReference>
<dbReference type="GO" id="GO:0005737">
    <property type="term" value="C:cytoplasm"/>
    <property type="evidence" value="ECO:0007669"/>
    <property type="project" value="UniProtKB-SubCell"/>
</dbReference>
<keyword evidence="6 8" id="KW-0592">Phosphate transport</keyword>
<dbReference type="Gene3D" id="1.20.58.220">
    <property type="entry name" value="Phosphate transport system protein phou homolog 2, domain 2"/>
    <property type="match status" value="1"/>
</dbReference>
<evidence type="ECO:0000259" key="9">
    <source>
        <dbReference type="Pfam" id="PF01895"/>
    </source>
</evidence>
<dbReference type="InterPro" id="IPR028366">
    <property type="entry name" value="PhoU"/>
</dbReference>
<dbReference type="PANTHER" id="PTHR42930:SF3">
    <property type="entry name" value="PHOSPHATE-SPECIFIC TRANSPORT SYSTEM ACCESSORY PROTEIN PHOU"/>
    <property type="match status" value="1"/>
</dbReference>
<dbReference type="HOGENOM" id="CLU_078518_2_1_7"/>
<dbReference type="AlphaFoldDB" id="C0QFA7"/>
<evidence type="ECO:0000256" key="4">
    <source>
        <dbReference type="ARBA" id="ARBA00022448"/>
    </source>
</evidence>
<keyword evidence="5 8" id="KW-0963">Cytoplasm</keyword>
<dbReference type="STRING" id="177437.HRM2_01810"/>
<protein>
    <recommendedName>
        <fullName evidence="8">Phosphate-specific transport system accessory protein PhoU</fullName>
    </recommendedName>
</protein>
<name>C0QFA7_DESAH</name>
<sequence>MLNHTVKSFDKEIAHLSDEINRLAMACSNQLEKAAIAFDLMDKGLAGKVAKDDEKVNVLERLIEDHAVRFLAKRQPMAVDLRFFLAAMKIAYELERIGDNAENIAKGVIFLKKRPDHGIVKRIVDMTADCRSMLQEAVEAFLAMDADKASAVWKRDEGIDESFKRIMGLVFDQTKGPCVDSFEDGTQIVLMARCIERIGDHITNIAEDIYYIATGQNNLKQIMMKLDE</sequence>
<dbReference type="NCBIfam" id="TIGR02135">
    <property type="entry name" value="phoU_full"/>
    <property type="match status" value="1"/>
</dbReference>
<dbReference type="Pfam" id="PF01895">
    <property type="entry name" value="PhoU"/>
    <property type="match status" value="2"/>
</dbReference>
<evidence type="ECO:0000256" key="5">
    <source>
        <dbReference type="ARBA" id="ARBA00022490"/>
    </source>
</evidence>
<dbReference type="KEGG" id="dat:HRM2_01810"/>
<evidence type="ECO:0000313" key="10">
    <source>
        <dbReference type="EMBL" id="ACN13303.1"/>
    </source>
</evidence>
<dbReference type="GO" id="GO:0006817">
    <property type="term" value="P:phosphate ion transport"/>
    <property type="evidence" value="ECO:0007669"/>
    <property type="project" value="UniProtKB-KW"/>
</dbReference>
<dbReference type="GO" id="GO:0030643">
    <property type="term" value="P:intracellular phosphate ion homeostasis"/>
    <property type="evidence" value="ECO:0007669"/>
    <property type="project" value="InterPro"/>
</dbReference>
<comment type="function">
    <text evidence="7 8">Plays a role in the regulation of phosphate uptake.</text>
</comment>
<evidence type="ECO:0000256" key="7">
    <source>
        <dbReference type="ARBA" id="ARBA00056181"/>
    </source>
</evidence>
<feature type="domain" description="PhoU" evidence="9">
    <location>
        <begin position="124"/>
        <end position="209"/>
    </location>
</feature>
<evidence type="ECO:0000256" key="6">
    <source>
        <dbReference type="ARBA" id="ARBA00022592"/>
    </source>
</evidence>
<keyword evidence="4 8" id="KW-0813">Transport</keyword>